<proteinExistence type="predicted"/>
<dbReference type="SUPFAM" id="SSF109854">
    <property type="entry name" value="DinB/YfiT-like putative metalloenzymes"/>
    <property type="match status" value="1"/>
</dbReference>
<dbReference type="RefSeq" id="WP_133805409.1">
    <property type="nucleotide sequence ID" value="NZ_SNWQ01000033.1"/>
</dbReference>
<dbReference type="Gene3D" id="1.20.120.450">
    <property type="entry name" value="dinb family like domain"/>
    <property type="match status" value="1"/>
</dbReference>
<evidence type="ECO:0000259" key="1">
    <source>
        <dbReference type="Pfam" id="PF11716"/>
    </source>
</evidence>
<gene>
    <name evidence="2" type="ORF">EV643_13380</name>
</gene>
<dbReference type="NCBIfam" id="TIGR03083">
    <property type="entry name" value="maleylpyruvate isomerase family mycothiol-dependent enzyme"/>
    <property type="match status" value="1"/>
</dbReference>
<dbReference type="Proteomes" id="UP000295388">
    <property type="component" value="Unassembled WGS sequence"/>
</dbReference>
<dbReference type="Pfam" id="PF11716">
    <property type="entry name" value="MDMPI_N"/>
    <property type="match status" value="1"/>
</dbReference>
<keyword evidence="3" id="KW-1185">Reference proteome</keyword>
<dbReference type="InterPro" id="IPR017517">
    <property type="entry name" value="Maleyloyr_isom"/>
</dbReference>
<dbReference type="AlphaFoldDB" id="A0A4R6JCK0"/>
<comment type="caution">
    <text evidence="2">The sequence shown here is derived from an EMBL/GenBank/DDBJ whole genome shotgun (WGS) entry which is preliminary data.</text>
</comment>
<protein>
    <submittedName>
        <fullName evidence="2">Uncharacterized protein (TIGR03086 family)</fullName>
    </submittedName>
</protein>
<name>A0A4R6JCK0_9ACTN</name>
<feature type="domain" description="Mycothiol-dependent maleylpyruvate isomerase metal-binding" evidence="1">
    <location>
        <begin position="5"/>
        <end position="123"/>
    </location>
</feature>
<dbReference type="InterPro" id="IPR024344">
    <property type="entry name" value="MDMPI_metal-binding"/>
</dbReference>
<evidence type="ECO:0000313" key="3">
    <source>
        <dbReference type="Proteomes" id="UP000295388"/>
    </source>
</evidence>
<dbReference type="InterPro" id="IPR034660">
    <property type="entry name" value="DinB/YfiT-like"/>
</dbReference>
<dbReference type="EMBL" id="SNWQ01000033">
    <property type="protein sequence ID" value="TDO33282.1"/>
    <property type="molecule type" value="Genomic_DNA"/>
</dbReference>
<dbReference type="OrthoDB" id="5185819at2"/>
<dbReference type="NCBIfam" id="TIGR03086">
    <property type="entry name" value="TIGR03086 family metal-binding protein"/>
    <property type="match status" value="1"/>
</dbReference>
<sequence length="184" mass="19592">MDLIAAASAEFERVVRALPTDSWELPTPSDITVRELVEHVVVGNRFTALLLAGVSRDDARAALAGDQLGDDPIAAVRESAASQAQAFAAAPAEQPVPFPTGDIPASAFLRFRLVDLVVHAWDLLRAAGLDETLEPAVASGLWELVEPHLDWMLAFGAYGDGPSGTVSPQAPLQTRMLDAFGRRP</sequence>
<reference evidence="2 3" key="1">
    <citation type="submission" date="2019-03" db="EMBL/GenBank/DDBJ databases">
        <title>Genomic Encyclopedia of Type Strains, Phase III (KMG-III): the genomes of soil and plant-associated and newly described type strains.</title>
        <authorList>
            <person name="Whitman W."/>
        </authorList>
    </citation>
    <scope>NUCLEOTIDE SEQUENCE [LARGE SCALE GENOMIC DNA]</scope>
    <source>
        <strain evidence="2 3">VKM Ac-2527</strain>
    </source>
</reference>
<evidence type="ECO:0000313" key="2">
    <source>
        <dbReference type="EMBL" id="TDO33282.1"/>
    </source>
</evidence>
<organism evidence="2 3">
    <name type="scientific">Kribbella caucasensis</name>
    <dbReference type="NCBI Taxonomy" id="2512215"/>
    <lineage>
        <taxon>Bacteria</taxon>
        <taxon>Bacillati</taxon>
        <taxon>Actinomycetota</taxon>
        <taxon>Actinomycetes</taxon>
        <taxon>Propionibacteriales</taxon>
        <taxon>Kribbellaceae</taxon>
        <taxon>Kribbella</taxon>
    </lineage>
</organism>
<dbReference type="GO" id="GO:0046872">
    <property type="term" value="F:metal ion binding"/>
    <property type="evidence" value="ECO:0007669"/>
    <property type="project" value="InterPro"/>
</dbReference>
<accession>A0A4R6JCK0</accession>
<dbReference type="InterPro" id="IPR017520">
    <property type="entry name" value="CHP03086"/>
</dbReference>